<name>A0ABX0Y0C2_9ACTN</name>
<proteinExistence type="predicted"/>
<keyword evidence="2" id="KW-1133">Transmembrane helix</keyword>
<evidence type="ECO:0000256" key="1">
    <source>
        <dbReference type="SAM" id="MobiDB-lite"/>
    </source>
</evidence>
<feature type="compositionally biased region" description="Gly residues" evidence="1">
    <location>
        <begin position="219"/>
        <end position="242"/>
    </location>
</feature>
<feature type="compositionally biased region" description="Low complexity" evidence="1">
    <location>
        <begin position="276"/>
        <end position="287"/>
    </location>
</feature>
<feature type="region of interest" description="Disordered" evidence="1">
    <location>
        <begin position="212"/>
        <end position="333"/>
    </location>
</feature>
<feature type="transmembrane region" description="Helical" evidence="2">
    <location>
        <begin position="164"/>
        <end position="185"/>
    </location>
</feature>
<accession>A0ABX0Y0C2</accession>
<feature type="transmembrane region" description="Helical" evidence="2">
    <location>
        <begin position="89"/>
        <end position="108"/>
    </location>
</feature>
<evidence type="ECO:0000256" key="2">
    <source>
        <dbReference type="SAM" id="Phobius"/>
    </source>
</evidence>
<evidence type="ECO:0000313" key="4">
    <source>
        <dbReference type="Proteomes" id="UP000722989"/>
    </source>
</evidence>
<dbReference type="EMBL" id="JAATVY010000012">
    <property type="protein sequence ID" value="NJC71516.1"/>
    <property type="molecule type" value="Genomic_DNA"/>
</dbReference>
<keyword evidence="2" id="KW-0472">Membrane</keyword>
<dbReference type="Proteomes" id="UP000722989">
    <property type="component" value="Unassembled WGS sequence"/>
</dbReference>
<feature type="transmembrane region" description="Helical" evidence="2">
    <location>
        <begin position="120"/>
        <end position="144"/>
    </location>
</feature>
<keyword evidence="2" id="KW-0812">Transmembrane</keyword>
<keyword evidence="4" id="KW-1185">Reference proteome</keyword>
<organism evidence="3 4">
    <name type="scientific">Planosporangium thailandense</name>
    <dbReference type="NCBI Taxonomy" id="765197"/>
    <lineage>
        <taxon>Bacteria</taxon>
        <taxon>Bacillati</taxon>
        <taxon>Actinomycetota</taxon>
        <taxon>Actinomycetes</taxon>
        <taxon>Micromonosporales</taxon>
        <taxon>Micromonosporaceae</taxon>
        <taxon>Planosporangium</taxon>
    </lineage>
</organism>
<sequence length="333" mass="33913">MTSQPSDNPPSAPPGSTAPAGSAAPAGSTGGPAEQNVRQLIEPLRQPAAFVLLLTNGLILLFAVADLFVVLGDWPGNFVTRAGSSFGEFVGVVSIGFPLLAVLLATLVRPRVPHARPITVVALVEYAVSALFGAVCLLVDFLHGVTDSQPILGIGSARRAFEDFLIRSGEVALLAIVAFAVYQIFHGLYGGVGRQAAPPPYGGAYPSGFGQPGYPSGYGQPGHGQPGHGQPGHGQPGYGQPGPGHPGYPYGYGQPGYPPGYGQPTPGQPGQPAPSQPAYGAPAPSQPTYGPPAPSQPAYGAPAEAVGGGDVPPPREVRPPEGPVGPAEEWRRP</sequence>
<evidence type="ECO:0000313" key="3">
    <source>
        <dbReference type="EMBL" id="NJC71516.1"/>
    </source>
</evidence>
<gene>
    <name evidence="3" type="ORF">HC031_17585</name>
</gene>
<dbReference type="RefSeq" id="WP_167926424.1">
    <property type="nucleotide sequence ID" value="NZ_JAATVY010000012.1"/>
</dbReference>
<feature type="compositionally biased region" description="Low complexity" evidence="1">
    <location>
        <begin position="14"/>
        <end position="33"/>
    </location>
</feature>
<feature type="region of interest" description="Disordered" evidence="1">
    <location>
        <begin position="1"/>
        <end position="34"/>
    </location>
</feature>
<reference evidence="3 4" key="1">
    <citation type="submission" date="2020-03" db="EMBL/GenBank/DDBJ databases">
        <title>WGS of the type strain of Planosporangium spp.</title>
        <authorList>
            <person name="Thawai C."/>
        </authorList>
    </citation>
    <scope>NUCLEOTIDE SEQUENCE [LARGE SCALE GENOMIC DNA]</scope>
    <source>
        <strain evidence="3 4">TBRC 5610</strain>
    </source>
</reference>
<feature type="transmembrane region" description="Helical" evidence="2">
    <location>
        <begin position="48"/>
        <end position="69"/>
    </location>
</feature>
<comment type="caution">
    <text evidence="3">The sequence shown here is derived from an EMBL/GenBank/DDBJ whole genome shotgun (WGS) entry which is preliminary data.</text>
</comment>
<feature type="compositionally biased region" description="Pro residues" evidence="1">
    <location>
        <begin position="266"/>
        <end position="275"/>
    </location>
</feature>
<protein>
    <submittedName>
        <fullName evidence="3">Uncharacterized protein</fullName>
    </submittedName>
</protein>